<feature type="region of interest" description="Disordered" evidence="1">
    <location>
        <begin position="1"/>
        <end position="20"/>
    </location>
</feature>
<dbReference type="SUPFAM" id="SSF55681">
    <property type="entry name" value="Class II aaRS and biotin synthetases"/>
    <property type="match status" value="1"/>
</dbReference>
<dbReference type="CDD" id="cd00670">
    <property type="entry name" value="Gly_His_Pro_Ser_Thr_tRS_core"/>
    <property type="match status" value="1"/>
</dbReference>
<dbReference type="PROSITE" id="PS50862">
    <property type="entry name" value="AA_TRNA_LIGASE_II"/>
    <property type="match status" value="1"/>
</dbReference>
<dbReference type="OrthoDB" id="583154at2"/>
<dbReference type="RefSeq" id="WP_104984261.1">
    <property type="nucleotide sequence ID" value="NZ_CP012673.1"/>
</dbReference>
<evidence type="ECO:0000256" key="1">
    <source>
        <dbReference type="SAM" id="MobiDB-lite"/>
    </source>
</evidence>
<dbReference type="InterPro" id="IPR006195">
    <property type="entry name" value="aa-tRNA-synth_II"/>
</dbReference>
<protein>
    <recommendedName>
        <fullName evidence="2">Aminoacyl-transfer RNA synthetases class-II family profile domain-containing protein</fullName>
    </recommendedName>
</protein>
<accession>A0A2L0F313</accession>
<gene>
    <name evidence="3" type="ORF">SOCE26_074670</name>
</gene>
<evidence type="ECO:0000313" key="3">
    <source>
        <dbReference type="EMBL" id="AUX45965.1"/>
    </source>
</evidence>
<dbReference type="Gene3D" id="3.30.930.10">
    <property type="entry name" value="Bira Bifunctional Protein, Domain 2"/>
    <property type="match status" value="1"/>
</dbReference>
<proteinExistence type="predicted"/>
<name>A0A2L0F313_SORCE</name>
<organism evidence="3 4">
    <name type="scientific">Sorangium cellulosum</name>
    <name type="common">Polyangium cellulosum</name>
    <dbReference type="NCBI Taxonomy" id="56"/>
    <lineage>
        <taxon>Bacteria</taxon>
        <taxon>Pseudomonadati</taxon>
        <taxon>Myxococcota</taxon>
        <taxon>Polyangia</taxon>
        <taxon>Polyangiales</taxon>
        <taxon>Polyangiaceae</taxon>
        <taxon>Sorangium</taxon>
    </lineage>
</organism>
<reference evidence="3 4" key="1">
    <citation type="submission" date="2015-09" db="EMBL/GenBank/DDBJ databases">
        <title>Sorangium comparison.</title>
        <authorList>
            <person name="Zaburannyi N."/>
            <person name="Bunk B."/>
            <person name="Overmann J."/>
            <person name="Mueller R."/>
        </authorList>
    </citation>
    <scope>NUCLEOTIDE SEQUENCE [LARGE SCALE GENOMIC DNA]</scope>
    <source>
        <strain evidence="3 4">So ce26</strain>
    </source>
</reference>
<dbReference type="NCBIfam" id="NF005479">
    <property type="entry name" value="PRK07080.1"/>
    <property type="match status" value="1"/>
</dbReference>
<dbReference type="Proteomes" id="UP000238348">
    <property type="component" value="Chromosome"/>
</dbReference>
<evidence type="ECO:0000259" key="2">
    <source>
        <dbReference type="PROSITE" id="PS50862"/>
    </source>
</evidence>
<dbReference type="InterPro" id="IPR045864">
    <property type="entry name" value="aa-tRNA-synth_II/BPL/LPL"/>
</dbReference>
<evidence type="ECO:0000313" key="4">
    <source>
        <dbReference type="Proteomes" id="UP000238348"/>
    </source>
</evidence>
<feature type="domain" description="Aminoacyl-transfer RNA synthetases class-II family profile" evidence="2">
    <location>
        <begin position="160"/>
        <end position="305"/>
    </location>
</feature>
<dbReference type="AlphaFoldDB" id="A0A2L0F313"/>
<sequence length="319" mass="35465">MKLDSLVERPAPQPQRDHHVKEDEFLNQLIEAGLLLPSGVRGVYGRNATFELIVRGFGSIITKIAKDDGAEFVDFPPLVTRGNFEKTDYARSFPHLMGSIHSFFGDDARHEAMLETLAAGGDWSTHLGKSDLMLCPAACYPLYPTLRGTLPEAGRLVDLMGFVFRHEPSDDPARMQMFRQRENIRIGSEDDVREFRDRWLERGQAVLASIGLDAQAEVANDPFFGQSGRMLSVSQRAQALKFELLYPIHSAEAPTALSSCNYHQDHFGRAYDIRLPDGSFAHTACVGFGVERVALALLKTHGLSPVRWPVSVRTALGLD</sequence>
<dbReference type="EMBL" id="CP012673">
    <property type="protein sequence ID" value="AUX45965.1"/>
    <property type="molecule type" value="Genomic_DNA"/>
</dbReference>